<feature type="transmembrane region" description="Helical" evidence="1">
    <location>
        <begin position="68"/>
        <end position="92"/>
    </location>
</feature>
<keyword evidence="3" id="KW-0645">Protease</keyword>
<dbReference type="InterPro" id="IPR003675">
    <property type="entry name" value="Rce1/LyrA-like_dom"/>
</dbReference>
<evidence type="ECO:0000259" key="2">
    <source>
        <dbReference type="Pfam" id="PF02517"/>
    </source>
</evidence>
<dbReference type="Pfam" id="PF02517">
    <property type="entry name" value="Rce1-like"/>
    <property type="match status" value="1"/>
</dbReference>
<feature type="transmembrane region" description="Helical" evidence="1">
    <location>
        <begin position="158"/>
        <end position="178"/>
    </location>
</feature>
<proteinExistence type="predicted"/>
<dbReference type="GO" id="GO:0004175">
    <property type="term" value="F:endopeptidase activity"/>
    <property type="evidence" value="ECO:0007669"/>
    <property type="project" value="UniProtKB-ARBA"/>
</dbReference>
<comment type="caution">
    <text evidence="3">The sequence shown here is derived from an EMBL/GenBank/DDBJ whole genome shotgun (WGS) entry which is preliminary data.</text>
</comment>
<feature type="transmembrane region" description="Helical" evidence="1">
    <location>
        <begin position="203"/>
        <end position="225"/>
    </location>
</feature>
<keyword evidence="1" id="KW-0812">Transmembrane</keyword>
<feature type="domain" description="CAAX prenyl protease 2/Lysostaphin resistance protein A-like" evidence="2">
    <location>
        <begin position="72"/>
        <end position="169"/>
    </location>
</feature>
<feature type="transmembrane region" description="Helical" evidence="1">
    <location>
        <begin position="104"/>
        <end position="121"/>
    </location>
</feature>
<dbReference type="PANTHER" id="PTHR39430">
    <property type="entry name" value="MEMBRANE-ASSOCIATED PROTEASE-RELATED"/>
    <property type="match status" value="1"/>
</dbReference>
<keyword evidence="3" id="KW-0482">Metalloprotease</keyword>
<evidence type="ECO:0000313" key="4">
    <source>
        <dbReference type="Proteomes" id="UP000646211"/>
    </source>
</evidence>
<keyword evidence="4" id="KW-1185">Reference proteome</keyword>
<evidence type="ECO:0000256" key="1">
    <source>
        <dbReference type="SAM" id="Phobius"/>
    </source>
</evidence>
<keyword evidence="3" id="KW-0378">Hydrolase</keyword>
<feature type="transmembrane region" description="Helical" evidence="1">
    <location>
        <begin position="133"/>
        <end position="151"/>
    </location>
</feature>
<dbReference type="GO" id="GO:0080120">
    <property type="term" value="P:CAAX-box protein maturation"/>
    <property type="evidence" value="ECO:0007669"/>
    <property type="project" value="UniProtKB-ARBA"/>
</dbReference>
<accession>A0A930UE05</accession>
<reference evidence="3" key="1">
    <citation type="submission" date="2020-11" db="EMBL/GenBank/DDBJ databases">
        <title>Genome of Flavobacterium soyangense.</title>
        <authorList>
            <person name="Liu Q."/>
            <person name="Xin Y.-H."/>
        </authorList>
    </citation>
    <scope>NUCLEOTIDE SEQUENCE</scope>
    <source>
        <strain evidence="3">CGMCC 1.13493</strain>
    </source>
</reference>
<dbReference type="PANTHER" id="PTHR39430:SF1">
    <property type="entry name" value="PROTEASE"/>
    <property type="match status" value="1"/>
</dbReference>
<name>A0A930UE05_9FLAO</name>
<organism evidence="3 4">
    <name type="scientific">Flavobacterium soyangense</name>
    <dbReference type="NCBI Taxonomy" id="2023265"/>
    <lineage>
        <taxon>Bacteria</taxon>
        <taxon>Pseudomonadati</taxon>
        <taxon>Bacteroidota</taxon>
        <taxon>Flavobacteriia</taxon>
        <taxon>Flavobacteriales</taxon>
        <taxon>Flavobacteriaceae</taxon>
        <taxon>Flavobacterium</taxon>
    </lineage>
</organism>
<keyword evidence="1" id="KW-0472">Membrane</keyword>
<dbReference type="GO" id="GO:0008237">
    <property type="term" value="F:metallopeptidase activity"/>
    <property type="evidence" value="ECO:0007669"/>
    <property type="project" value="UniProtKB-KW"/>
</dbReference>
<gene>
    <name evidence="3" type="ORF">IR213_08720</name>
</gene>
<keyword evidence="1" id="KW-1133">Transmembrane helix</keyword>
<evidence type="ECO:0000313" key="3">
    <source>
        <dbReference type="EMBL" id="MBF2708670.1"/>
    </source>
</evidence>
<feature type="transmembrane region" description="Helical" evidence="1">
    <location>
        <begin position="38"/>
        <end position="62"/>
    </location>
</feature>
<dbReference type="RefSeq" id="WP_194311922.1">
    <property type="nucleotide sequence ID" value="NZ_JADHEC010000016.1"/>
</dbReference>
<sequence length="239" mass="26382">MTHQVILISVVSIICQMLRRKSVSDLVGKFNSTWLKELCIGLLIGALLMILPVSILTIFGFIHWQLNVFSFSTILFGFSIFLLAAIAEELLFRGFMFQRLIKAFGEWPAQFVLAGLFLLTHVNNPGMTGTVKILASINIFIASIMFGIAYIKTKSLAMSLGLHFMANYMQGTILGFGVSGSKEPSLFKPVFDNAPVWLSGGDFGIEASALGLCFVILITVLLYIWPPSYLGRQITTNIN</sequence>
<protein>
    <submittedName>
        <fullName evidence="3">CPBP family intramembrane metalloprotease</fullName>
    </submittedName>
</protein>
<dbReference type="AlphaFoldDB" id="A0A930UE05"/>
<dbReference type="EMBL" id="JADHEC010000016">
    <property type="protein sequence ID" value="MBF2708670.1"/>
    <property type="molecule type" value="Genomic_DNA"/>
</dbReference>
<dbReference type="Proteomes" id="UP000646211">
    <property type="component" value="Unassembled WGS sequence"/>
</dbReference>